<evidence type="ECO:0000256" key="2">
    <source>
        <dbReference type="SAM" id="MobiDB-lite"/>
    </source>
</evidence>
<name>A0ABR2RZG7_9ROSI</name>
<dbReference type="PANTHER" id="PTHR32258:SF32">
    <property type="entry name" value="PROTEIN NETWORKED 1D"/>
    <property type="match status" value="1"/>
</dbReference>
<evidence type="ECO:0000313" key="3">
    <source>
        <dbReference type="EMBL" id="KAK9018171.1"/>
    </source>
</evidence>
<protein>
    <submittedName>
        <fullName evidence="3">Uncharacterized protein</fullName>
    </submittedName>
</protein>
<dbReference type="PANTHER" id="PTHR32258">
    <property type="entry name" value="PROTEIN NETWORKED 4A"/>
    <property type="match status" value="1"/>
</dbReference>
<dbReference type="InterPro" id="IPR051861">
    <property type="entry name" value="NET_actin-binding_domain"/>
</dbReference>
<proteinExistence type="predicted"/>
<organism evidence="3 4">
    <name type="scientific">Hibiscus sabdariffa</name>
    <name type="common">roselle</name>
    <dbReference type="NCBI Taxonomy" id="183260"/>
    <lineage>
        <taxon>Eukaryota</taxon>
        <taxon>Viridiplantae</taxon>
        <taxon>Streptophyta</taxon>
        <taxon>Embryophyta</taxon>
        <taxon>Tracheophyta</taxon>
        <taxon>Spermatophyta</taxon>
        <taxon>Magnoliopsida</taxon>
        <taxon>eudicotyledons</taxon>
        <taxon>Gunneridae</taxon>
        <taxon>Pentapetalae</taxon>
        <taxon>rosids</taxon>
        <taxon>malvids</taxon>
        <taxon>Malvales</taxon>
        <taxon>Malvaceae</taxon>
        <taxon>Malvoideae</taxon>
        <taxon>Hibiscus</taxon>
    </lineage>
</organism>
<keyword evidence="4" id="KW-1185">Reference proteome</keyword>
<gene>
    <name evidence="3" type="ORF">V6N11_001150</name>
</gene>
<accession>A0ABR2RZG7</accession>
<feature type="coiled-coil region" evidence="1">
    <location>
        <begin position="186"/>
        <end position="227"/>
    </location>
</feature>
<evidence type="ECO:0000256" key="1">
    <source>
        <dbReference type="SAM" id="Coils"/>
    </source>
</evidence>
<reference evidence="3 4" key="1">
    <citation type="journal article" date="2024" name="G3 (Bethesda)">
        <title>Genome assembly of Hibiscus sabdariffa L. provides insights into metabolisms of medicinal natural products.</title>
        <authorList>
            <person name="Kim T."/>
        </authorList>
    </citation>
    <scope>NUCLEOTIDE SEQUENCE [LARGE SCALE GENOMIC DNA]</scope>
    <source>
        <strain evidence="3">TK-2024</strain>
        <tissue evidence="3">Old leaves</tissue>
    </source>
</reference>
<keyword evidence="1" id="KW-0175">Coiled coil</keyword>
<feature type="coiled-coil region" evidence="1">
    <location>
        <begin position="624"/>
        <end position="651"/>
    </location>
</feature>
<feature type="coiled-coil region" evidence="1">
    <location>
        <begin position="60"/>
        <end position="150"/>
    </location>
</feature>
<feature type="region of interest" description="Disordered" evidence="2">
    <location>
        <begin position="597"/>
        <end position="616"/>
    </location>
</feature>
<comment type="caution">
    <text evidence="3">The sequence shown here is derived from an EMBL/GenBank/DDBJ whole genome shotgun (WGS) entry which is preliminary data.</text>
</comment>
<evidence type="ECO:0000313" key="4">
    <source>
        <dbReference type="Proteomes" id="UP001396334"/>
    </source>
</evidence>
<dbReference type="EMBL" id="JBBPBN010000019">
    <property type="protein sequence ID" value="KAK9018171.1"/>
    <property type="molecule type" value="Genomic_DNA"/>
</dbReference>
<sequence>MKEVSDLGKEKHNLEEENYSVFAEAISQSNISLIFKDIIADNFVEIKHLSDNLYKLKCYSDDLEEKLRTMEIEFEETRMENSHLKDSVQNLENELVSVSSVCDQLNDEVVKGKDLLCLKVNELLGAKQMLSATQEERAQLHKVVEDLKCKYEEVKLIGEYQKKQILKLSGDYDLQNKEIESICWANQKFEVELSKLHEELEERKHREKSLSVELQKERNEVELWETQATALFGELQISAFRESLLEEKACELNTECDLQNKEIESICQTNQKLEAELLKLHEELEEWKHRAESLCVELWETQATALFGELQISAVHEALLREKACELSTECEALESRSHSKATEVEQLGKSVRILECENGGLKAQLAAYVPAIVSLMDSVTSLENRTLLNPKLPSDYNEDTNPGIDLHANNCQQTNEVQNASVPDGFSYLQGINTRIKAIEKAVLEMEKLATMESLNINSKLVTATRQIEELRNGSSSRQESVRAKRHVNDKEVELVQGLSNGVKTQTATPEITEDDNGMMTKDIMLDQVSECSSFGLSRREVEEVDDQMLELWEASGRDSNVDLNVDKSRPNDEQQIGTVKAHKGYHPSTKSLVKELGDDKEKSKRFTEPDQEGNKRKILQRLDSDAQKLANLQITVQDLKRKVEITENGKKGKGIEYGTVKEQLEEAEEAITKLFDVNHKLIMHAGDGSRSRLDGRTALESEESGSVRRQRISEQARKGSEKIGRLQLEVQKIQFLLLKLDDENESRGRTRLTDIRTTILLRDYIYGGIRNIKKRKNSPFCACVRPQTK</sequence>
<dbReference type="Proteomes" id="UP001396334">
    <property type="component" value="Unassembled WGS sequence"/>
</dbReference>
<feature type="coiled-coil region" evidence="1">
    <location>
        <begin position="256"/>
        <end position="290"/>
    </location>
</feature>